<dbReference type="SUPFAM" id="SSF53474">
    <property type="entry name" value="alpha/beta-Hydrolases"/>
    <property type="match status" value="1"/>
</dbReference>
<dbReference type="Gene3D" id="3.40.50.1820">
    <property type="entry name" value="alpha/beta hydrolase"/>
    <property type="match status" value="1"/>
</dbReference>
<dbReference type="PANTHER" id="PTHR43039">
    <property type="entry name" value="ESTERASE-RELATED"/>
    <property type="match status" value="1"/>
</dbReference>
<evidence type="ECO:0000256" key="1">
    <source>
        <dbReference type="ARBA" id="ARBA00008645"/>
    </source>
</evidence>
<evidence type="ECO:0000313" key="4">
    <source>
        <dbReference type="Proteomes" id="UP001595685"/>
    </source>
</evidence>
<dbReference type="Proteomes" id="UP001595685">
    <property type="component" value="Unassembled WGS sequence"/>
</dbReference>
<comment type="similarity">
    <text evidence="1">Belongs to the AB hydrolase superfamily.</text>
</comment>
<gene>
    <name evidence="3" type="ORF">ACFOLH_01275</name>
</gene>
<dbReference type="EMBL" id="JBHRWW010000001">
    <property type="protein sequence ID" value="MFC3686966.1"/>
    <property type="molecule type" value="Genomic_DNA"/>
</dbReference>
<reference evidence="4" key="1">
    <citation type="journal article" date="2019" name="Int. J. Syst. Evol. Microbiol.">
        <title>The Global Catalogue of Microorganisms (GCM) 10K type strain sequencing project: providing services to taxonomists for standard genome sequencing and annotation.</title>
        <authorList>
            <consortium name="The Broad Institute Genomics Platform"/>
            <consortium name="The Broad Institute Genome Sequencing Center for Infectious Disease"/>
            <person name="Wu L."/>
            <person name="Ma J."/>
        </authorList>
    </citation>
    <scope>NUCLEOTIDE SEQUENCE [LARGE SCALE GENOMIC DNA]</scope>
    <source>
        <strain evidence="4">NCAIM B.02333</strain>
    </source>
</reference>
<evidence type="ECO:0000313" key="3">
    <source>
        <dbReference type="EMBL" id="MFC3686966.1"/>
    </source>
</evidence>
<dbReference type="GO" id="GO:0016787">
    <property type="term" value="F:hydrolase activity"/>
    <property type="evidence" value="ECO:0007669"/>
    <property type="project" value="UniProtKB-KW"/>
</dbReference>
<sequence>MPVHSTPVTSTAAAVLARHHVTVTGSQTLPTLVLLHGYGSDQEMWGPVLHHLGGRYRVVRYDLAGCGRADAAYDRSRHGTLDGHARDLLDVCDALGLEGVTLVGHSVSAMVVALAAAARPSVASGVVLVAPSARYLDDEATGYTGGFSVEDVDELLASLRHNYLAWSASMAPMVMGNPERPELGEKLTASFSRSDPGVAAHFARVLFTCDHRDVLPVLGVPALTLQCRHDALAPPSAVRYVHDAIPGSTLLRMQASGHCPHVSAPEETARALVDFVG</sequence>
<dbReference type="Pfam" id="PF12697">
    <property type="entry name" value="Abhydrolase_6"/>
    <property type="match status" value="1"/>
</dbReference>
<accession>A0ABV7WAY2</accession>
<proteinExistence type="inferred from homology"/>
<organism evidence="3 4">
    <name type="scientific">Aquipuribacter hungaricus</name>
    <dbReference type="NCBI Taxonomy" id="545624"/>
    <lineage>
        <taxon>Bacteria</taxon>
        <taxon>Bacillati</taxon>
        <taxon>Actinomycetota</taxon>
        <taxon>Actinomycetes</taxon>
        <taxon>Micrococcales</taxon>
        <taxon>Intrasporangiaceae</taxon>
        <taxon>Aquipuribacter</taxon>
    </lineage>
</organism>
<evidence type="ECO:0000259" key="2">
    <source>
        <dbReference type="Pfam" id="PF12697"/>
    </source>
</evidence>
<feature type="domain" description="AB hydrolase-1" evidence="2">
    <location>
        <begin position="32"/>
        <end position="271"/>
    </location>
</feature>
<dbReference type="InterPro" id="IPR029058">
    <property type="entry name" value="AB_hydrolase_fold"/>
</dbReference>
<name>A0ABV7WAY2_9MICO</name>
<keyword evidence="4" id="KW-1185">Reference proteome</keyword>
<dbReference type="RefSeq" id="WP_340290364.1">
    <property type="nucleotide sequence ID" value="NZ_JBBEOI010000018.1"/>
</dbReference>
<protein>
    <submittedName>
        <fullName evidence="3">Alpha/beta fold hydrolase</fullName>
    </submittedName>
</protein>
<comment type="caution">
    <text evidence="3">The sequence shown here is derived from an EMBL/GenBank/DDBJ whole genome shotgun (WGS) entry which is preliminary data.</text>
</comment>
<keyword evidence="3" id="KW-0378">Hydrolase</keyword>
<dbReference type="InterPro" id="IPR000073">
    <property type="entry name" value="AB_hydrolase_1"/>
</dbReference>